<reference evidence="4 5" key="1">
    <citation type="submission" date="2018-10" db="EMBL/GenBank/DDBJ databases">
        <title>Genomic Encyclopedia of Archaeal and Bacterial Type Strains, Phase II (KMG-II): from individual species to whole genera.</title>
        <authorList>
            <person name="Goeker M."/>
        </authorList>
    </citation>
    <scope>NUCLEOTIDE SEQUENCE [LARGE SCALE GENOMIC DNA]</scope>
    <source>
        <strain evidence="4 5">DSM 14954</strain>
    </source>
</reference>
<dbReference type="Gene3D" id="3.30.565.10">
    <property type="entry name" value="Histidine kinase-like ATPase, C-terminal domain"/>
    <property type="match status" value="1"/>
</dbReference>
<keyword evidence="1" id="KW-0723">Serine/threonine-protein kinase</keyword>
<dbReference type="Pfam" id="PF14417">
    <property type="entry name" value="MEDS"/>
    <property type="match status" value="1"/>
</dbReference>
<dbReference type="GO" id="GO:0004674">
    <property type="term" value="F:protein serine/threonine kinase activity"/>
    <property type="evidence" value="ECO:0007669"/>
    <property type="project" value="UniProtKB-KW"/>
</dbReference>
<feature type="domain" description="Histidine kinase/HSP90-like ATPase" evidence="2">
    <location>
        <begin position="194"/>
        <end position="270"/>
    </location>
</feature>
<gene>
    <name evidence="4" type="ORF">C8N24_3747</name>
</gene>
<dbReference type="Pfam" id="PF13581">
    <property type="entry name" value="HATPase_c_2"/>
    <property type="match status" value="1"/>
</dbReference>
<dbReference type="InterPro" id="IPR036890">
    <property type="entry name" value="HATPase_C_sf"/>
</dbReference>
<name>A0A660LFK5_9ACTN</name>
<dbReference type="InterPro" id="IPR047718">
    <property type="entry name" value="RsbA-like_anti_sig"/>
</dbReference>
<dbReference type="CDD" id="cd16936">
    <property type="entry name" value="HATPase_RsbW-like"/>
    <property type="match status" value="1"/>
</dbReference>
<protein>
    <submittedName>
        <fullName evidence="4">Anti-sigma regulatory factor (Ser/Thr protein kinase)</fullName>
    </submittedName>
</protein>
<evidence type="ECO:0000259" key="2">
    <source>
        <dbReference type="Pfam" id="PF13581"/>
    </source>
</evidence>
<dbReference type="Proteomes" id="UP000278962">
    <property type="component" value="Unassembled WGS sequence"/>
</dbReference>
<dbReference type="NCBIfam" id="NF041045">
    <property type="entry name" value="RsbA_anti_sig"/>
    <property type="match status" value="1"/>
</dbReference>
<comment type="caution">
    <text evidence="4">The sequence shown here is derived from an EMBL/GenBank/DDBJ whole genome shotgun (WGS) entry which is preliminary data.</text>
</comment>
<dbReference type="OrthoDB" id="4088450at2"/>
<dbReference type="PANTHER" id="PTHR35526">
    <property type="entry name" value="ANTI-SIGMA-F FACTOR RSBW-RELATED"/>
    <property type="match status" value="1"/>
</dbReference>
<organism evidence="4 5">
    <name type="scientific">Solirubrobacter pauli</name>
    <dbReference type="NCBI Taxonomy" id="166793"/>
    <lineage>
        <taxon>Bacteria</taxon>
        <taxon>Bacillati</taxon>
        <taxon>Actinomycetota</taxon>
        <taxon>Thermoleophilia</taxon>
        <taxon>Solirubrobacterales</taxon>
        <taxon>Solirubrobacteraceae</taxon>
        <taxon>Solirubrobacter</taxon>
    </lineage>
</organism>
<keyword evidence="5" id="KW-1185">Reference proteome</keyword>
<feature type="domain" description="MEDS" evidence="3">
    <location>
        <begin position="4"/>
        <end position="141"/>
    </location>
</feature>
<dbReference type="InterPro" id="IPR025847">
    <property type="entry name" value="MEDS_domain"/>
</dbReference>
<accession>A0A660LFK5</accession>
<evidence type="ECO:0000313" key="4">
    <source>
        <dbReference type="EMBL" id="RKQ93872.1"/>
    </source>
</evidence>
<dbReference type="SUPFAM" id="SSF55874">
    <property type="entry name" value="ATPase domain of HSP90 chaperone/DNA topoisomerase II/histidine kinase"/>
    <property type="match status" value="1"/>
</dbReference>
<keyword evidence="1" id="KW-0418">Kinase</keyword>
<sequence>MAFTHQALRYHGTDELLAGILPYVRAGLQQGEPVRVATRAETLEPVRAALGEDAARVELVEIDRNPARIIPFWREFVESHRGPVRGIGEPVYAGRGPAELVECQLHESLLNVAFDEDFTLLCPYDADGLSEQVLHEACRSHAVVDGEPSAHFREEPLPLAPLPPPPTGSRVLGFDLESLSEVRQLVREAGGEPDFVLAVDEVAINSVQHGGGRGIVRLWREDDDLVCDVRDQGIIRDPLAGRMRPDVDAFGGRGLWIANQVCELVQIRPGAVRVRTGLPHRRR</sequence>
<evidence type="ECO:0000259" key="3">
    <source>
        <dbReference type="Pfam" id="PF14417"/>
    </source>
</evidence>
<dbReference type="PANTHER" id="PTHR35526:SF3">
    <property type="entry name" value="ANTI-SIGMA-F FACTOR RSBW"/>
    <property type="match status" value="1"/>
</dbReference>
<dbReference type="InterPro" id="IPR050267">
    <property type="entry name" value="Anti-sigma-factor_SerPK"/>
</dbReference>
<evidence type="ECO:0000256" key="1">
    <source>
        <dbReference type="ARBA" id="ARBA00022527"/>
    </source>
</evidence>
<dbReference type="EMBL" id="RBIL01000001">
    <property type="protein sequence ID" value="RKQ93872.1"/>
    <property type="molecule type" value="Genomic_DNA"/>
</dbReference>
<keyword evidence="1" id="KW-0808">Transferase</keyword>
<proteinExistence type="predicted"/>
<dbReference type="RefSeq" id="WP_121252376.1">
    <property type="nucleotide sequence ID" value="NZ_RBIL01000001.1"/>
</dbReference>
<dbReference type="InterPro" id="IPR003594">
    <property type="entry name" value="HATPase_dom"/>
</dbReference>
<dbReference type="AlphaFoldDB" id="A0A660LFK5"/>
<evidence type="ECO:0000313" key="5">
    <source>
        <dbReference type="Proteomes" id="UP000278962"/>
    </source>
</evidence>